<reference evidence="1 2" key="1">
    <citation type="submission" date="2013-03" db="EMBL/GenBank/DDBJ databases">
        <title>Salinisphaera hydrothermalis C41B8 Genome Sequencing.</title>
        <authorList>
            <person name="Li C."/>
            <person name="Lai Q."/>
            <person name="Shao Z."/>
        </authorList>
    </citation>
    <scope>NUCLEOTIDE SEQUENCE [LARGE SCALE GENOMIC DNA]</scope>
    <source>
        <strain evidence="1 2">C41B8</strain>
    </source>
</reference>
<dbReference type="EMBL" id="APNK01000002">
    <property type="protein sequence ID" value="KEZ78911.1"/>
    <property type="molecule type" value="Genomic_DNA"/>
</dbReference>
<gene>
    <name evidence="1" type="ORF">C41B8_02237</name>
</gene>
<protein>
    <submittedName>
        <fullName evidence="1">Uncharacterized protein</fullName>
    </submittedName>
</protein>
<dbReference type="eggNOG" id="ENOG5033JPD">
    <property type="taxonomic scope" value="Bacteria"/>
</dbReference>
<dbReference type="OrthoDB" id="6903337at2"/>
<proteinExistence type="predicted"/>
<sequence>MAKSEKTWSLKEIDQERGSTKGAAFLAFKQLKDSFDEGRDFYYLSASEDADEIEKLREAGRIYATTVNAILLTEAGYLAVVDYLDG</sequence>
<evidence type="ECO:0000313" key="2">
    <source>
        <dbReference type="Proteomes" id="UP000028302"/>
    </source>
</evidence>
<evidence type="ECO:0000313" key="1">
    <source>
        <dbReference type="EMBL" id="KEZ78911.1"/>
    </source>
</evidence>
<accession>A0A084IQC7</accession>
<comment type="caution">
    <text evidence="1">The sequence shown here is derived from an EMBL/GenBank/DDBJ whole genome shotgun (WGS) entry which is preliminary data.</text>
</comment>
<dbReference type="STRING" id="1304275.C41B8_02237"/>
<dbReference type="RefSeq" id="WP_037333439.1">
    <property type="nucleotide sequence ID" value="NZ_APNK01000002.1"/>
</dbReference>
<organism evidence="1 2">
    <name type="scientific">Salinisphaera hydrothermalis (strain C41B8)</name>
    <dbReference type="NCBI Taxonomy" id="1304275"/>
    <lineage>
        <taxon>Bacteria</taxon>
        <taxon>Pseudomonadati</taxon>
        <taxon>Pseudomonadota</taxon>
        <taxon>Gammaproteobacteria</taxon>
        <taxon>Salinisphaerales</taxon>
        <taxon>Salinisphaeraceae</taxon>
        <taxon>Salinisphaera</taxon>
    </lineage>
</organism>
<dbReference type="AlphaFoldDB" id="A0A084IQC7"/>
<name>A0A084IQC7_SALHC</name>
<keyword evidence="2" id="KW-1185">Reference proteome</keyword>
<dbReference type="Proteomes" id="UP000028302">
    <property type="component" value="Unassembled WGS sequence"/>
</dbReference>